<reference evidence="1" key="2">
    <citation type="submission" date="2020-07" db="EMBL/GenBank/DDBJ databases">
        <authorList>
            <consortium name="NCBI Pathogen Detection Project"/>
        </authorList>
    </citation>
    <scope>NUCLEOTIDE SEQUENCE</scope>
    <source>
        <strain evidence="1">C8</strain>
    </source>
</reference>
<evidence type="ECO:0000313" key="1">
    <source>
        <dbReference type="EMBL" id="HAT4308309.1"/>
    </source>
</evidence>
<gene>
    <name evidence="1" type="ORF">I9080_002119</name>
</gene>
<reference evidence="1" key="1">
    <citation type="journal article" date="2018" name="Genome Biol.">
        <title>SKESA: strategic k-mer extension for scrupulous assemblies.</title>
        <authorList>
            <person name="Souvorov A."/>
            <person name="Agarwala R."/>
            <person name="Lipman D.J."/>
        </authorList>
    </citation>
    <scope>NUCLEOTIDE SEQUENCE</scope>
    <source>
        <strain evidence="1">C8</strain>
    </source>
</reference>
<dbReference type="EMBL" id="DACTCB010000011">
    <property type="protein sequence ID" value="HAT4308309.1"/>
    <property type="molecule type" value="Genomic_DNA"/>
</dbReference>
<proteinExistence type="predicted"/>
<organism evidence="1">
    <name type="scientific">Clostridium perfringens</name>
    <dbReference type="NCBI Taxonomy" id="1502"/>
    <lineage>
        <taxon>Bacteria</taxon>
        <taxon>Bacillati</taxon>
        <taxon>Bacillota</taxon>
        <taxon>Clostridia</taxon>
        <taxon>Eubacteriales</taxon>
        <taxon>Clostridiaceae</taxon>
        <taxon>Clostridium</taxon>
    </lineage>
</organism>
<protein>
    <submittedName>
        <fullName evidence="1">Uncharacterized protein</fullName>
    </submittedName>
</protein>
<dbReference type="AlphaFoldDB" id="A0A8H9QYA7"/>
<dbReference type="Proteomes" id="UP000859547">
    <property type="component" value="Unassembled WGS sequence"/>
</dbReference>
<accession>A0A8H9QYA7</accession>
<comment type="caution">
    <text evidence="1">The sequence shown here is derived from an EMBL/GenBank/DDBJ whole genome shotgun (WGS) entry which is preliminary data.</text>
</comment>
<name>A0A8H9QYA7_CLOPF</name>
<dbReference type="RefSeq" id="WP_004456520.1">
    <property type="nucleotide sequence ID" value="NZ_JBCANC010000025.1"/>
</dbReference>
<sequence length="304" mass="35584">MLKLKEYLNNFSQSDIISISFGYSTKEDNSYSREFTVSELKNNILAESSVVSYNTDNLSRGNIKASVKICFTEYILTKECIVSKTYLNKYAIKKFEIDKDIVLFNYINKPISCIGDDFMECTDIDDFKNIIDSIGEDYYNFSEQDNILTLDELESLVGEKDFKYSDNYRSIESLDENPKAFLQEFLKNENGKYKYYIIDGSYNPEVHCAVDLLNKKFNECLIIDDFTIKNAYHNITLKGYKSYKNSELLKGIFQLENTDKYILLNLNSLYFDSVNTYRENLLGKYYTIDELTESSEEYEIVWLN</sequence>